<dbReference type="Proteomes" id="UP000648239">
    <property type="component" value="Unassembled WGS sequence"/>
</dbReference>
<organism evidence="1 2">
    <name type="scientific">Candidatus Polarisedimenticola svalbardensis</name>
    <dbReference type="NCBI Taxonomy" id="2886004"/>
    <lineage>
        <taxon>Bacteria</taxon>
        <taxon>Pseudomonadati</taxon>
        <taxon>Acidobacteriota</taxon>
        <taxon>Candidatus Polarisedimenticolia</taxon>
        <taxon>Candidatus Polarisedimenticolales</taxon>
        <taxon>Candidatus Polarisedimenticolaceae</taxon>
        <taxon>Candidatus Polarisedimenticola</taxon>
    </lineage>
</organism>
<comment type="caution">
    <text evidence="1">The sequence shown here is derived from an EMBL/GenBank/DDBJ whole genome shotgun (WGS) entry which is preliminary data.</text>
</comment>
<dbReference type="InterPro" id="IPR009384">
    <property type="entry name" value="SwrD-like"/>
</dbReference>
<dbReference type="AlphaFoldDB" id="A0A8J6XYR5"/>
<sequence length="59" mass="6535">MIKLIKVVDTDGMAVHFNPEHVTHVQPASNDTSVITFTHGEKVEVKLHVDDVASRITRA</sequence>
<name>A0A8J6XYR5_9BACT</name>
<protein>
    <submittedName>
        <fullName evidence="1">Uncharacterized protein</fullName>
    </submittedName>
</protein>
<gene>
    <name evidence="1" type="ORF">IFK94_04045</name>
</gene>
<evidence type="ECO:0000313" key="2">
    <source>
        <dbReference type="Proteomes" id="UP000648239"/>
    </source>
</evidence>
<reference evidence="1 2" key="1">
    <citation type="submission" date="2020-08" db="EMBL/GenBank/DDBJ databases">
        <title>Acidobacteriota in marine sediments use diverse sulfur dissimilation pathways.</title>
        <authorList>
            <person name="Wasmund K."/>
        </authorList>
    </citation>
    <scope>NUCLEOTIDE SEQUENCE [LARGE SCALE GENOMIC DNA]</scope>
    <source>
        <strain evidence="1">MAG AM4</strain>
    </source>
</reference>
<accession>A0A8J6XYR5</accession>
<evidence type="ECO:0000313" key="1">
    <source>
        <dbReference type="EMBL" id="MBD3867277.1"/>
    </source>
</evidence>
<dbReference type="EMBL" id="JACXWD010000008">
    <property type="protein sequence ID" value="MBD3867277.1"/>
    <property type="molecule type" value="Genomic_DNA"/>
</dbReference>
<dbReference type="Pfam" id="PF06289">
    <property type="entry name" value="FlbD"/>
    <property type="match status" value="1"/>
</dbReference>
<proteinExistence type="predicted"/>